<keyword evidence="4 5" id="KW-0238">DNA-binding</keyword>
<dbReference type="Pfam" id="PF21788">
    <property type="entry name" value="TNP-like_GBD"/>
    <property type="match status" value="1"/>
</dbReference>
<gene>
    <name evidence="8" type="ORF">FWK35_00031574</name>
</gene>
<keyword evidence="6" id="KW-0175">Coiled coil</keyword>
<reference evidence="8 9" key="1">
    <citation type="submission" date="2019-08" db="EMBL/GenBank/DDBJ databases">
        <title>Whole genome of Aphis craccivora.</title>
        <authorList>
            <person name="Voronova N.V."/>
            <person name="Shulinski R.S."/>
            <person name="Bandarenka Y.V."/>
            <person name="Zhorov D.G."/>
            <person name="Warner D."/>
        </authorList>
    </citation>
    <scope>NUCLEOTIDE SEQUENCE [LARGE SCALE GENOMIC DNA]</scope>
    <source>
        <strain evidence="8">180601</strain>
        <tissue evidence="8">Whole Body</tissue>
    </source>
</reference>
<dbReference type="GO" id="GO:0003677">
    <property type="term" value="F:DNA binding"/>
    <property type="evidence" value="ECO:0007669"/>
    <property type="project" value="UniProtKB-UniRule"/>
</dbReference>
<dbReference type="Pfam" id="PF12017">
    <property type="entry name" value="Tnp_P_element"/>
    <property type="match status" value="1"/>
</dbReference>
<feature type="domain" description="THAP-type" evidence="7">
    <location>
        <begin position="1"/>
        <end position="47"/>
    </location>
</feature>
<dbReference type="Pfam" id="PF05485">
    <property type="entry name" value="THAP"/>
    <property type="match status" value="1"/>
</dbReference>
<evidence type="ECO:0000256" key="5">
    <source>
        <dbReference type="PROSITE-ProRule" id="PRU00309"/>
    </source>
</evidence>
<accession>A0A6G0VUF5</accession>
<dbReference type="PANTHER" id="PTHR47577">
    <property type="entry name" value="THAP DOMAIN-CONTAINING PROTEIN 6"/>
    <property type="match status" value="1"/>
</dbReference>
<dbReference type="Pfam" id="PF21787">
    <property type="entry name" value="TNP-like_RNaseH_N"/>
    <property type="match status" value="1"/>
</dbReference>
<comment type="caution">
    <text evidence="8">The sequence shown here is derived from an EMBL/GenBank/DDBJ whole genome shotgun (WGS) entry which is preliminary data.</text>
</comment>
<evidence type="ECO:0000256" key="3">
    <source>
        <dbReference type="ARBA" id="ARBA00022833"/>
    </source>
</evidence>
<evidence type="ECO:0000313" key="9">
    <source>
        <dbReference type="Proteomes" id="UP000478052"/>
    </source>
</evidence>
<name>A0A6G0VUF5_APHCR</name>
<dbReference type="InterPro" id="IPR055035">
    <property type="entry name" value="THAP9_C"/>
</dbReference>
<sequence length="837" mass="96856">MWVKAIKRENFVPTRYSKICSKHFTNNDFYQGYFRKLLKETSVPSIFNSDPVSKRKLTYGDHTYFSTKSPSPKLIDQTTENSKSYIKLLVETPIKRGLRKKVKLLQQKVRRQNKKITNIEMLMETIKFSTDTETTQIIGKNFTSVFLEDLVRNSKVPPSGKRYSDDVKKFATTLYFYSPKAYDFVRSSIHLPNPSAIRNWLSNVNVNTGFLSDVLMEIGKFEDVDKYCCLILDSMSIKKEVHWDKATNRYVGYCDYGNNLTIEDCEQPASEVLVFMLSSLKKAWKWPIGYWFVDKIKSSVQAQLIRIAVSECQKYGINVLSVTCDGAYANFSSFQILGCNLNQTFEDLKPHFNIDPNTPNIYLTPDACHNIKLARNALGTFKAFKDEDGNLIEWRYIEQLSKLQSKIGFIFANKLSTSHINWNANSMKVKLAVQTLSSSVADSLQYLKNTSDDFKNCDPTIKFIRIVDEIFDFLNSRNPFAKGHKQPIRSNNIVYLENRMTQLIKYLYSLKTVDGVDLWKSRRKTFILGFATAIKSILEISKKLLANQIFLYILTYKFSQDYIELFFGHIRGRFGHNDNPNCLQFKYALRSILLHISIKQSTGNCSLLTSHEDSLFSLKWKYKKNEHVLENEEQVQLITDNCNNPILNSLTDNVLYYIAGYVIKKLLPVLTCEKCIKAVTDDSYVQDHTYCTVENESFKTLTRMKNRGGLELASESVFRVIKTTEAYFKSVVSDKQQLMSKNVDTKIILWVQNTLALSATLFPESKDCWYVTDIHARPHKIKLINLISHTYLNIRLHSYSKILTSSIMKVASKRQKLHKTILFYNIIYRIINIKIIN</sequence>
<dbReference type="SUPFAM" id="SSF57716">
    <property type="entry name" value="Glucocorticoid receptor-like (DNA-binding domain)"/>
    <property type="match status" value="1"/>
</dbReference>
<dbReference type="Proteomes" id="UP000478052">
    <property type="component" value="Unassembled WGS sequence"/>
</dbReference>
<dbReference type="PANTHER" id="PTHR47577:SF2">
    <property type="entry name" value="THAP DOMAIN CONTAINING 9"/>
    <property type="match status" value="1"/>
</dbReference>
<evidence type="ECO:0000256" key="1">
    <source>
        <dbReference type="ARBA" id="ARBA00022723"/>
    </source>
</evidence>
<proteinExistence type="predicted"/>
<dbReference type="InterPro" id="IPR048365">
    <property type="entry name" value="TNP-like_RNaseH_N"/>
</dbReference>
<keyword evidence="2 5" id="KW-0863">Zinc-finger</keyword>
<dbReference type="PROSITE" id="PS50950">
    <property type="entry name" value="ZF_THAP"/>
    <property type="match status" value="1"/>
</dbReference>
<dbReference type="InterPro" id="IPR048367">
    <property type="entry name" value="TNP-like_RNaseH_C"/>
</dbReference>
<dbReference type="InterPro" id="IPR006612">
    <property type="entry name" value="THAP_Znf"/>
</dbReference>
<feature type="coiled-coil region" evidence="6">
    <location>
        <begin position="95"/>
        <end position="122"/>
    </location>
</feature>
<keyword evidence="1" id="KW-0479">Metal-binding</keyword>
<evidence type="ECO:0000313" key="8">
    <source>
        <dbReference type="EMBL" id="KAF0710523.1"/>
    </source>
</evidence>
<keyword evidence="3" id="KW-0862">Zinc</keyword>
<dbReference type="InterPro" id="IPR021896">
    <property type="entry name" value="THAP9-like_HTH"/>
</dbReference>
<dbReference type="InterPro" id="IPR048366">
    <property type="entry name" value="TNP-like_GBD"/>
</dbReference>
<dbReference type="AlphaFoldDB" id="A0A6G0VUF5"/>
<protein>
    <submittedName>
        <fullName evidence="8">THAP-type domain-containing protein</fullName>
    </submittedName>
</protein>
<evidence type="ECO:0000256" key="2">
    <source>
        <dbReference type="ARBA" id="ARBA00022771"/>
    </source>
</evidence>
<evidence type="ECO:0000256" key="6">
    <source>
        <dbReference type="SAM" id="Coils"/>
    </source>
</evidence>
<dbReference type="GO" id="GO:0008270">
    <property type="term" value="F:zinc ion binding"/>
    <property type="evidence" value="ECO:0007669"/>
    <property type="project" value="UniProtKB-KW"/>
</dbReference>
<dbReference type="Pfam" id="PF21789">
    <property type="entry name" value="TNP-like_RNaseH_C"/>
    <property type="match status" value="1"/>
</dbReference>
<dbReference type="EMBL" id="VUJU01011628">
    <property type="protein sequence ID" value="KAF0710523.1"/>
    <property type="molecule type" value="Genomic_DNA"/>
</dbReference>
<dbReference type="OrthoDB" id="6627566at2759"/>
<dbReference type="Pfam" id="PF22824">
    <property type="entry name" value="THAP9_C"/>
    <property type="match status" value="1"/>
</dbReference>
<keyword evidence="9" id="KW-1185">Reference proteome</keyword>
<evidence type="ECO:0000259" key="7">
    <source>
        <dbReference type="PROSITE" id="PS50950"/>
    </source>
</evidence>
<evidence type="ECO:0000256" key="4">
    <source>
        <dbReference type="ARBA" id="ARBA00023125"/>
    </source>
</evidence>
<organism evidence="8 9">
    <name type="scientific">Aphis craccivora</name>
    <name type="common">Cowpea aphid</name>
    <dbReference type="NCBI Taxonomy" id="307492"/>
    <lineage>
        <taxon>Eukaryota</taxon>
        <taxon>Metazoa</taxon>
        <taxon>Ecdysozoa</taxon>
        <taxon>Arthropoda</taxon>
        <taxon>Hexapoda</taxon>
        <taxon>Insecta</taxon>
        <taxon>Pterygota</taxon>
        <taxon>Neoptera</taxon>
        <taxon>Paraneoptera</taxon>
        <taxon>Hemiptera</taxon>
        <taxon>Sternorrhyncha</taxon>
        <taxon>Aphidomorpha</taxon>
        <taxon>Aphidoidea</taxon>
        <taxon>Aphididae</taxon>
        <taxon>Aphidini</taxon>
        <taxon>Aphis</taxon>
        <taxon>Aphis</taxon>
    </lineage>
</organism>
<feature type="non-terminal residue" evidence="8">
    <location>
        <position position="837"/>
    </location>
</feature>